<evidence type="ECO:0000259" key="8">
    <source>
        <dbReference type="PROSITE" id="PS50850"/>
    </source>
</evidence>
<dbReference type="PRINTS" id="PR01036">
    <property type="entry name" value="TCRTETB"/>
</dbReference>
<feature type="transmembrane region" description="Helical" evidence="7">
    <location>
        <begin position="316"/>
        <end position="334"/>
    </location>
</feature>
<feature type="transmembrane region" description="Helical" evidence="7">
    <location>
        <begin position="377"/>
        <end position="400"/>
    </location>
</feature>
<evidence type="ECO:0000256" key="7">
    <source>
        <dbReference type="SAM" id="Phobius"/>
    </source>
</evidence>
<evidence type="ECO:0000313" key="10">
    <source>
        <dbReference type="Proteomes" id="UP001500665"/>
    </source>
</evidence>
<protein>
    <submittedName>
        <fullName evidence="9">MFS transporter</fullName>
    </submittedName>
</protein>
<sequence length="484" mass="48658">MSTQAVSGVAATPGRGWALALTAIVGAEFMLQLDGTIVNVALPSLQSDLGLPVTAASWVPNGFLLAFGGLLLLAGRLGDVLGHRRVFLGGIALVVVASLIAGLAPNLELLLLGRVLQGAGAALAGPTGLALIPLISPSDRLQRSFGLYSTVTGLGASAGMVLGGVLTWAGDWRWSLLVNVPVGLLIIAVAVRALGLTDAPDAPGATGATAGRRPLGLASSLLVSAAILAAVYGLVNAAEDGWGDPVTLIALAAAVVLAAALAVVDGRAADPLLPGEIFAERSRAGAALNLLLLASVLTGFLIYLVQYLQAVLDLDALGSGLAILPFGLALLVSTQLLTRFVSGVDLKVRAVAGLVPVLAGVLWLTRLDGGSGYASGVLGPLVLMGLGVGIAIIPLNMIILTTVPARYAGVTAGVLQTALTIGGSLGLAVLLLPFTSGTGDPAETTSAVFTWSSGIIAATIVIGLLFWFGPGARRAEPRPEPQEQ</sequence>
<gene>
    <name evidence="9" type="ORF">GCM10009550_33170</name>
</gene>
<keyword evidence="5 7" id="KW-1133">Transmembrane helix</keyword>
<evidence type="ECO:0000256" key="6">
    <source>
        <dbReference type="ARBA" id="ARBA00023136"/>
    </source>
</evidence>
<feature type="transmembrane region" description="Helical" evidence="7">
    <location>
        <begin position="147"/>
        <end position="168"/>
    </location>
</feature>
<evidence type="ECO:0000256" key="2">
    <source>
        <dbReference type="ARBA" id="ARBA00022448"/>
    </source>
</evidence>
<keyword evidence="2" id="KW-0813">Transport</keyword>
<dbReference type="InterPro" id="IPR011701">
    <property type="entry name" value="MFS"/>
</dbReference>
<feature type="transmembrane region" description="Helical" evidence="7">
    <location>
        <begin position="246"/>
        <end position="264"/>
    </location>
</feature>
<evidence type="ECO:0000256" key="1">
    <source>
        <dbReference type="ARBA" id="ARBA00004651"/>
    </source>
</evidence>
<dbReference type="CDD" id="cd17321">
    <property type="entry name" value="MFS_MMR_MDR_like"/>
    <property type="match status" value="1"/>
</dbReference>
<evidence type="ECO:0000256" key="5">
    <source>
        <dbReference type="ARBA" id="ARBA00022989"/>
    </source>
</evidence>
<name>A0ABN1R664_9ACTN</name>
<dbReference type="SUPFAM" id="SSF103473">
    <property type="entry name" value="MFS general substrate transporter"/>
    <property type="match status" value="1"/>
</dbReference>
<reference evidence="9 10" key="1">
    <citation type="journal article" date="2019" name="Int. J. Syst. Evol. Microbiol.">
        <title>The Global Catalogue of Microorganisms (GCM) 10K type strain sequencing project: providing services to taxonomists for standard genome sequencing and annotation.</title>
        <authorList>
            <consortium name="The Broad Institute Genomics Platform"/>
            <consortium name="The Broad Institute Genome Sequencing Center for Infectious Disease"/>
            <person name="Wu L."/>
            <person name="Ma J."/>
        </authorList>
    </citation>
    <scope>NUCLEOTIDE SEQUENCE [LARGE SCALE GENOMIC DNA]</scope>
    <source>
        <strain evidence="9 10">JCM 10696</strain>
    </source>
</reference>
<dbReference type="InterPro" id="IPR036259">
    <property type="entry name" value="MFS_trans_sf"/>
</dbReference>
<dbReference type="RefSeq" id="WP_344241696.1">
    <property type="nucleotide sequence ID" value="NZ_BAAAHH010000012.1"/>
</dbReference>
<accession>A0ABN1R664</accession>
<evidence type="ECO:0000256" key="4">
    <source>
        <dbReference type="ARBA" id="ARBA00022692"/>
    </source>
</evidence>
<comment type="subcellular location">
    <subcellularLocation>
        <location evidence="1">Cell membrane</location>
        <topology evidence="1">Multi-pass membrane protein</topology>
    </subcellularLocation>
</comment>
<dbReference type="Proteomes" id="UP001500665">
    <property type="component" value="Unassembled WGS sequence"/>
</dbReference>
<dbReference type="Pfam" id="PF07690">
    <property type="entry name" value="MFS_1"/>
    <property type="match status" value="1"/>
</dbReference>
<keyword evidence="3" id="KW-1003">Cell membrane</keyword>
<dbReference type="PROSITE" id="PS50850">
    <property type="entry name" value="MFS"/>
    <property type="match status" value="1"/>
</dbReference>
<feature type="transmembrane region" description="Helical" evidence="7">
    <location>
        <begin position="86"/>
        <end position="104"/>
    </location>
</feature>
<dbReference type="EMBL" id="BAAAHH010000012">
    <property type="protein sequence ID" value="GAA0952439.1"/>
    <property type="molecule type" value="Genomic_DNA"/>
</dbReference>
<feature type="transmembrane region" description="Helical" evidence="7">
    <location>
        <begin position="412"/>
        <end position="434"/>
    </location>
</feature>
<feature type="transmembrane region" description="Helical" evidence="7">
    <location>
        <begin position="116"/>
        <end position="135"/>
    </location>
</feature>
<keyword evidence="10" id="KW-1185">Reference proteome</keyword>
<evidence type="ECO:0000256" key="3">
    <source>
        <dbReference type="ARBA" id="ARBA00022475"/>
    </source>
</evidence>
<feature type="transmembrane region" description="Helical" evidence="7">
    <location>
        <begin position="285"/>
        <end position="304"/>
    </location>
</feature>
<keyword evidence="4 7" id="KW-0812">Transmembrane</keyword>
<feature type="transmembrane region" description="Helical" evidence="7">
    <location>
        <begin position="446"/>
        <end position="468"/>
    </location>
</feature>
<dbReference type="Gene3D" id="1.20.1720.10">
    <property type="entry name" value="Multidrug resistance protein D"/>
    <property type="match status" value="1"/>
</dbReference>
<organism evidence="9 10">
    <name type="scientific">Actinocorallia libanotica</name>
    <dbReference type="NCBI Taxonomy" id="46162"/>
    <lineage>
        <taxon>Bacteria</taxon>
        <taxon>Bacillati</taxon>
        <taxon>Actinomycetota</taxon>
        <taxon>Actinomycetes</taxon>
        <taxon>Streptosporangiales</taxon>
        <taxon>Thermomonosporaceae</taxon>
        <taxon>Actinocorallia</taxon>
    </lineage>
</organism>
<feature type="transmembrane region" description="Helical" evidence="7">
    <location>
        <begin position="215"/>
        <end position="234"/>
    </location>
</feature>
<evidence type="ECO:0000313" key="9">
    <source>
        <dbReference type="EMBL" id="GAA0952439.1"/>
    </source>
</evidence>
<feature type="domain" description="Major facilitator superfamily (MFS) profile" evidence="8">
    <location>
        <begin position="20"/>
        <end position="475"/>
    </location>
</feature>
<feature type="transmembrane region" description="Helical" evidence="7">
    <location>
        <begin position="346"/>
        <end position="365"/>
    </location>
</feature>
<keyword evidence="6 7" id="KW-0472">Membrane</keyword>
<dbReference type="InterPro" id="IPR020846">
    <property type="entry name" value="MFS_dom"/>
</dbReference>
<dbReference type="PANTHER" id="PTHR42718:SF46">
    <property type="entry name" value="BLR6921 PROTEIN"/>
    <property type="match status" value="1"/>
</dbReference>
<comment type="caution">
    <text evidence="9">The sequence shown here is derived from an EMBL/GenBank/DDBJ whole genome shotgun (WGS) entry which is preliminary data.</text>
</comment>
<proteinExistence type="predicted"/>
<dbReference type="PANTHER" id="PTHR42718">
    <property type="entry name" value="MAJOR FACILITATOR SUPERFAMILY MULTIDRUG TRANSPORTER MFSC"/>
    <property type="match status" value="1"/>
</dbReference>
<feature type="transmembrane region" description="Helical" evidence="7">
    <location>
        <begin position="55"/>
        <end position="74"/>
    </location>
</feature>
<feature type="transmembrane region" description="Helical" evidence="7">
    <location>
        <begin position="174"/>
        <end position="194"/>
    </location>
</feature>